<accession>A0ABD3P7G2</accession>
<gene>
    <name evidence="1" type="ORF">ACHAWO_000558</name>
</gene>
<comment type="caution">
    <text evidence="1">The sequence shown here is derived from an EMBL/GenBank/DDBJ whole genome shotgun (WGS) entry which is preliminary data.</text>
</comment>
<dbReference type="Proteomes" id="UP001530400">
    <property type="component" value="Unassembled WGS sequence"/>
</dbReference>
<name>A0ABD3P7G2_9STRA</name>
<keyword evidence="2" id="KW-1185">Reference proteome</keyword>
<proteinExistence type="predicted"/>
<evidence type="ECO:0000313" key="2">
    <source>
        <dbReference type="Proteomes" id="UP001530400"/>
    </source>
</evidence>
<dbReference type="Gene3D" id="3.80.10.10">
    <property type="entry name" value="Ribonuclease Inhibitor"/>
    <property type="match status" value="1"/>
</dbReference>
<reference evidence="1 2" key="1">
    <citation type="submission" date="2024-10" db="EMBL/GenBank/DDBJ databases">
        <title>Updated reference genomes for cyclostephanoid diatoms.</title>
        <authorList>
            <person name="Roberts W.R."/>
            <person name="Alverson A.J."/>
        </authorList>
    </citation>
    <scope>NUCLEOTIDE SEQUENCE [LARGE SCALE GENOMIC DNA]</scope>
    <source>
        <strain evidence="1 2">AJA010-31</strain>
    </source>
</reference>
<dbReference type="AlphaFoldDB" id="A0ABD3P7G2"/>
<evidence type="ECO:0000313" key="1">
    <source>
        <dbReference type="EMBL" id="KAL3783863.1"/>
    </source>
</evidence>
<organism evidence="1 2">
    <name type="scientific">Cyclotella atomus</name>
    <dbReference type="NCBI Taxonomy" id="382360"/>
    <lineage>
        <taxon>Eukaryota</taxon>
        <taxon>Sar</taxon>
        <taxon>Stramenopiles</taxon>
        <taxon>Ochrophyta</taxon>
        <taxon>Bacillariophyta</taxon>
        <taxon>Coscinodiscophyceae</taxon>
        <taxon>Thalassiosirophycidae</taxon>
        <taxon>Stephanodiscales</taxon>
        <taxon>Stephanodiscaceae</taxon>
        <taxon>Cyclotella</taxon>
    </lineage>
</organism>
<dbReference type="EMBL" id="JALLPJ020000747">
    <property type="protein sequence ID" value="KAL3783863.1"/>
    <property type="molecule type" value="Genomic_DNA"/>
</dbReference>
<sequence length="404" mass="45802">MPLSDACIFIERNEPRIQSISTSLTFSNPLRSFVMQIRARNEGSNDCHLVDVNHDVGSDDDLWQRLGRAISCNASLGSLVLDVNDDHDIGHFSQRAVQNARALFRGLSQNKSVHHLALIFRETPLLMFDFLTHFVQHNRSLRDIHFDFRRPLLTEQSQMLSNAIGNAELTSLNLANCFVDHESLNRIIPRCTGVERLIIQCNTHENYAAVAALIQDPHTALTSIRIYFQGSGLHPRSIIRCSPNDGFVLIISSLNGNETLKCLEFRGGFDDHHGNFINLLCDFSSIESIHNSNHTLEQLEVFDFTPEMIRSCIVMNQNANKTQVIRQKIAEYYFRGDFDIAPFVKMSISLLPSVLGLIRGSDINRHSAIYQMLKCIPDLCDVTTRNARQPNQASSVKRMTFDQF</sequence>
<protein>
    <submittedName>
        <fullName evidence="1">Uncharacterized protein</fullName>
    </submittedName>
</protein>
<dbReference type="SUPFAM" id="SSF52047">
    <property type="entry name" value="RNI-like"/>
    <property type="match status" value="1"/>
</dbReference>
<dbReference type="InterPro" id="IPR032675">
    <property type="entry name" value="LRR_dom_sf"/>
</dbReference>